<dbReference type="GO" id="GO:0035516">
    <property type="term" value="F:broad specificity oxidative DNA demethylase activity"/>
    <property type="evidence" value="ECO:0007669"/>
    <property type="project" value="TreeGrafter"/>
</dbReference>
<dbReference type="GO" id="GO:0008198">
    <property type="term" value="F:ferrous iron binding"/>
    <property type="evidence" value="ECO:0007669"/>
    <property type="project" value="TreeGrafter"/>
</dbReference>
<dbReference type="AlphaFoldDB" id="A0A1H9P1X5"/>
<evidence type="ECO:0000256" key="5">
    <source>
        <dbReference type="PIRSR" id="PIRSR604574-2"/>
    </source>
</evidence>
<feature type="binding site" evidence="5">
    <location>
        <position position="123"/>
    </location>
    <ligand>
        <name>Fe cation</name>
        <dbReference type="ChEBI" id="CHEBI:24875"/>
        <note>catalytic</note>
    </ligand>
</feature>
<dbReference type="InterPro" id="IPR004574">
    <property type="entry name" value="Alkb"/>
</dbReference>
<dbReference type="GO" id="GO:0005737">
    <property type="term" value="C:cytoplasm"/>
    <property type="evidence" value="ECO:0007669"/>
    <property type="project" value="TreeGrafter"/>
</dbReference>
<dbReference type="EMBL" id="FOGI01000003">
    <property type="protein sequence ID" value="SER41819.1"/>
    <property type="molecule type" value="Genomic_DNA"/>
</dbReference>
<dbReference type="InterPro" id="IPR005123">
    <property type="entry name" value="Oxoglu/Fe-dep_dioxygenase_dom"/>
</dbReference>
<evidence type="ECO:0000313" key="7">
    <source>
        <dbReference type="EMBL" id="SER41819.1"/>
    </source>
</evidence>
<keyword evidence="1 5" id="KW-0479">Metal-binding</keyword>
<keyword evidence="3" id="KW-0560">Oxidoreductase</keyword>
<organism evidence="7 8">
    <name type="scientific">Actinokineospora terrae</name>
    <dbReference type="NCBI Taxonomy" id="155974"/>
    <lineage>
        <taxon>Bacteria</taxon>
        <taxon>Bacillati</taxon>
        <taxon>Actinomycetota</taxon>
        <taxon>Actinomycetes</taxon>
        <taxon>Pseudonocardiales</taxon>
        <taxon>Pseudonocardiaceae</taxon>
        <taxon>Actinokineospora</taxon>
    </lineage>
</organism>
<evidence type="ECO:0000256" key="2">
    <source>
        <dbReference type="ARBA" id="ARBA00022964"/>
    </source>
</evidence>
<dbReference type="SUPFAM" id="SSF51197">
    <property type="entry name" value="Clavaminate synthase-like"/>
    <property type="match status" value="1"/>
</dbReference>
<keyword evidence="7" id="KW-0808">Transferase</keyword>
<dbReference type="GO" id="GO:0008168">
    <property type="term" value="F:methyltransferase activity"/>
    <property type="evidence" value="ECO:0007669"/>
    <property type="project" value="UniProtKB-KW"/>
</dbReference>
<gene>
    <name evidence="7" type="ORF">SAMN04487818_103234</name>
</gene>
<feature type="binding site" evidence="5">
    <location>
        <position position="177"/>
    </location>
    <ligand>
        <name>Fe cation</name>
        <dbReference type="ChEBI" id="CHEBI:24875"/>
        <note>catalytic</note>
    </ligand>
</feature>
<keyword evidence="2" id="KW-0223">Dioxygenase</keyword>
<sequence>MELIPRPRLDLAPGAVHLPDWLDLDAQRRLLAACREWAPGMRQQRLPNGGVMSVRMVCLGWHWAPYRYTRTLDDGSTVLPFPAWLGDLGRRAVAAAGFTGDYRPDIALVNFYDAEARMGLHQDKDERSLDPVVSFSLGDTGVFRFGNTENRGRPWTDVDLRSGDLVVFGGGSRLAYHGVTRIKPGTADPDLGLSGRLNVTLRVSGLD</sequence>
<feature type="domain" description="Fe2OG dioxygenase" evidence="6">
    <location>
        <begin position="103"/>
        <end position="205"/>
    </location>
</feature>
<evidence type="ECO:0000256" key="1">
    <source>
        <dbReference type="ARBA" id="ARBA00022723"/>
    </source>
</evidence>
<dbReference type="Pfam" id="PF13532">
    <property type="entry name" value="2OG-FeII_Oxy_2"/>
    <property type="match status" value="1"/>
</dbReference>
<evidence type="ECO:0000313" key="8">
    <source>
        <dbReference type="Proteomes" id="UP000199051"/>
    </source>
</evidence>
<protein>
    <submittedName>
        <fullName evidence="7">Alkylated DNA repair protein (DNA oxidative demethylase)</fullName>
    </submittedName>
</protein>
<keyword evidence="4 5" id="KW-0408">Iron</keyword>
<evidence type="ECO:0000256" key="4">
    <source>
        <dbReference type="ARBA" id="ARBA00023004"/>
    </source>
</evidence>
<dbReference type="STRING" id="155974.SAMN04487818_103234"/>
<comment type="cofactor">
    <cofactor evidence="5">
        <name>Fe(2+)</name>
        <dbReference type="ChEBI" id="CHEBI:29033"/>
    </cofactor>
    <text evidence="5">Binds 1 Fe(2+) ion per subunit.</text>
</comment>
<dbReference type="Proteomes" id="UP000199051">
    <property type="component" value="Unassembled WGS sequence"/>
</dbReference>
<dbReference type="InterPro" id="IPR027450">
    <property type="entry name" value="AlkB-like"/>
</dbReference>
<dbReference type="GO" id="GO:0035515">
    <property type="term" value="F:oxidative RNA demethylase activity"/>
    <property type="evidence" value="ECO:0007669"/>
    <property type="project" value="TreeGrafter"/>
</dbReference>
<dbReference type="PROSITE" id="PS51471">
    <property type="entry name" value="FE2OG_OXY"/>
    <property type="match status" value="1"/>
</dbReference>
<proteinExistence type="predicted"/>
<feature type="binding site" evidence="5">
    <location>
        <position position="121"/>
    </location>
    <ligand>
        <name>Fe cation</name>
        <dbReference type="ChEBI" id="CHEBI:24875"/>
        <note>catalytic</note>
    </ligand>
</feature>
<dbReference type="PANTHER" id="PTHR16557">
    <property type="entry name" value="ALKYLATED DNA REPAIR PROTEIN ALKB-RELATED"/>
    <property type="match status" value="1"/>
</dbReference>
<dbReference type="InterPro" id="IPR037151">
    <property type="entry name" value="AlkB-like_sf"/>
</dbReference>
<accession>A0A1H9P1X5</accession>
<evidence type="ECO:0000259" key="6">
    <source>
        <dbReference type="PROSITE" id="PS51471"/>
    </source>
</evidence>
<dbReference type="RefSeq" id="WP_092775689.1">
    <property type="nucleotide sequence ID" value="NZ_FOGI01000003.1"/>
</dbReference>
<dbReference type="GO" id="GO:0032259">
    <property type="term" value="P:methylation"/>
    <property type="evidence" value="ECO:0007669"/>
    <property type="project" value="UniProtKB-KW"/>
</dbReference>
<evidence type="ECO:0000256" key="3">
    <source>
        <dbReference type="ARBA" id="ARBA00023002"/>
    </source>
</evidence>
<reference evidence="8" key="1">
    <citation type="submission" date="2016-10" db="EMBL/GenBank/DDBJ databases">
        <authorList>
            <person name="Varghese N."/>
            <person name="Submissions S."/>
        </authorList>
    </citation>
    <scope>NUCLEOTIDE SEQUENCE [LARGE SCALE GENOMIC DNA]</scope>
    <source>
        <strain evidence="8">DSM 44260</strain>
    </source>
</reference>
<dbReference type="PANTHER" id="PTHR16557:SF2">
    <property type="entry name" value="NUCLEIC ACID DIOXYGENASE ALKBH1"/>
    <property type="match status" value="1"/>
</dbReference>
<name>A0A1H9P1X5_9PSEU</name>
<keyword evidence="7" id="KW-0489">Methyltransferase</keyword>
<dbReference type="Gene3D" id="2.60.120.590">
    <property type="entry name" value="Alpha-ketoglutarate-dependent dioxygenase AlkB-like"/>
    <property type="match status" value="1"/>
</dbReference>
<dbReference type="GO" id="GO:0035513">
    <property type="term" value="P:oxidative RNA demethylation"/>
    <property type="evidence" value="ECO:0007669"/>
    <property type="project" value="TreeGrafter"/>
</dbReference>
<keyword evidence="8" id="KW-1185">Reference proteome</keyword>